<reference evidence="2 3" key="1">
    <citation type="submission" date="2021-02" db="EMBL/GenBank/DDBJ databases">
        <title>Variation within the Batrachochytrium salamandrivorans European outbreak.</title>
        <authorList>
            <person name="Kelly M."/>
            <person name="Pasmans F."/>
            <person name="Shea T.P."/>
            <person name="Munoz J.F."/>
            <person name="Carranza S."/>
            <person name="Cuomo C.A."/>
            <person name="Martel A."/>
        </authorList>
    </citation>
    <scope>NUCLEOTIDE SEQUENCE [LARGE SCALE GENOMIC DNA]</scope>
    <source>
        <strain evidence="2 3">AMFP18/2</strain>
    </source>
</reference>
<evidence type="ECO:0000313" key="3">
    <source>
        <dbReference type="Proteomes" id="UP001648503"/>
    </source>
</evidence>
<feature type="region of interest" description="Disordered" evidence="1">
    <location>
        <begin position="1"/>
        <end position="20"/>
    </location>
</feature>
<name>A0ABQ8EZ27_9FUNG</name>
<organism evidence="2 3">
    <name type="scientific">Batrachochytrium salamandrivorans</name>
    <dbReference type="NCBI Taxonomy" id="1357716"/>
    <lineage>
        <taxon>Eukaryota</taxon>
        <taxon>Fungi</taxon>
        <taxon>Fungi incertae sedis</taxon>
        <taxon>Chytridiomycota</taxon>
        <taxon>Chytridiomycota incertae sedis</taxon>
        <taxon>Chytridiomycetes</taxon>
        <taxon>Rhizophydiales</taxon>
        <taxon>Rhizophydiales incertae sedis</taxon>
        <taxon>Batrachochytrium</taxon>
    </lineage>
</organism>
<comment type="caution">
    <text evidence="2">The sequence shown here is derived from an EMBL/GenBank/DDBJ whole genome shotgun (WGS) entry which is preliminary data.</text>
</comment>
<protein>
    <submittedName>
        <fullName evidence="2">Uncharacterized protein</fullName>
    </submittedName>
</protein>
<dbReference type="Proteomes" id="UP001648503">
    <property type="component" value="Unassembled WGS sequence"/>
</dbReference>
<feature type="compositionally biased region" description="Basic and acidic residues" evidence="1">
    <location>
        <begin position="11"/>
        <end position="20"/>
    </location>
</feature>
<evidence type="ECO:0000313" key="2">
    <source>
        <dbReference type="EMBL" id="KAH6589102.1"/>
    </source>
</evidence>
<gene>
    <name evidence="2" type="ORF">BASA50_010267</name>
</gene>
<dbReference type="EMBL" id="JAFCIX010000475">
    <property type="protein sequence ID" value="KAH6589102.1"/>
    <property type="molecule type" value="Genomic_DNA"/>
</dbReference>
<proteinExistence type="predicted"/>
<evidence type="ECO:0000256" key="1">
    <source>
        <dbReference type="SAM" id="MobiDB-lite"/>
    </source>
</evidence>
<sequence>MYNRRASRSSYRLEKSQSHLDDQLIKNGYGNMVANDMGGRGFPSRRGNPWAQMYGFQGGYGGNLGFPISRQQMAHRGGFYPPPNPYAMGYGMNGMSAGGFMPGMAPGMMPIQQMGTKY</sequence>
<keyword evidence="3" id="KW-1185">Reference proteome</keyword>
<accession>A0ABQ8EZ27</accession>